<keyword evidence="4" id="KW-1185">Reference proteome</keyword>
<dbReference type="PANTHER" id="PTHR43630:SF2">
    <property type="entry name" value="GLYCOSYLTRANSFERASE"/>
    <property type="match status" value="1"/>
</dbReference>
<feature type="domain" description="Glycosyltransferase 2-like" evidence="2">
    <location>
        <begin position="106"/>
        <end position="189"/>
    </location>
</feature>
<keyword evidence="1" id="KW-0802">TPR repeat</keyword>
<dbReference type="Gene3D" id="1.25.40.10">
    <property type="entry name" value="Tetratricopeptide repeat domain"/>
    <property type="match status" value="2"/>
</dbReference>
<evidence type="ECO:0000259" key="2">
    <source>
        <dbReference type="Pfam" id="PF00535"/>
    </source>
</evidence>
<dbReference type="Gene3D" id="3.90.550.10">
    <property type="entry name" value="Spore Coat Polysaccharide Biosynthesis Protein SpsA, Chain A"/>
    <property type="match status" value="1"/>
</dbReference>
<dbReference type="PROSITE" id="PS50005">
    <property type="entry name" value="TPR"/>
    <property type="match status" value="1"/>
</dbReference>
<dbReference type="SUPFAM" id="SSF48452">
    <property type="entry name" value="TPR-like"/>
    <property type="match status" value="2"/>
</dbReference>
<protein>
    <submittedName>
        <fullName evidence="3">Glycosyltransferase</fullName>
    </submittedName>
</protein>
<proteinExistence type="predicted"/>
<keyword evidence="3" id="KW-0808">Transferase</keyword>
<dbReference type="Pfam" id="PF00535">
    <property type="entry name" value="Glycos_transf_2"/>
    <property type="match status" value="1"/>
</dbReference>
<name>A0A4R5KYC0_9BACL</name>
<reference evidence="3 4" key="1">
    <citation type="submission" date="2019-03" db="EMBL/GenBank/DDBJ databases">
        <title>This is whole genome sequence of Paenibacillus sp MS74 strain.</title>
        <authorList>
            <person name="Trinh H.N."/>
        </authorList>
    </citation>
    <scope>NUCLEOTIDE SEQUENCE [LARGE SCALE GENOMIC DNA]</scope>
    <source>
        <strain evidence="3 4">MS74</strain>
    </source>
</reference>
<dbReference type="InterPro" id="IPR019734">
    <property type="entry name" value="TPR_rpt"/>
</dbReference>
<dbReference type="PANTHER" id="PTHR43630">
    <property type="entry name" value="POLY-BETA-1,6-N-ACETYL-D-GLUCOSAMINE SYNTHASE"/>
    <property type="match status" value="1"/>
</dbReference>
<feature type="repeat" description="TPR" evidence="1">
    <location>
        <begin position="36"/>
        <end position="69"/>
    </location>
</feature>
<comment type="caution">
    <text evidence="3">The sequence shown here is derived from an EMBL/GenBank/DDBJ whole genome shotgun (WGS) entry which is preliminary data.</text>
</comment>
<dbReference type="RefSeq" id="WP_133224809.1">
    <property type="nucleotide sequence ID" value="NZ_SMRT01000001.1"/>
</dbReference>
<dbReference type="SUPFAM" id="SSF53448">
    <property type="entry name" value="Nucleotide-diphospho-sugar transferases"/>
    <property type="match status" value="1"/>
</dbReference>
<dbReference type="Proteomes" id="UP000295636">
    <property type="component" value="Unassembled WGS sequence"/>
</dbReference>
<dbReference type="CDD" id="cd02511">
    <property type="entry name" value="Beta4Glucosyltransferase"/>
    <property type="match status" value="1"/>
</dbReference>
<dbReference type="Pfam" id="PF13432">
    <property type="entry name" value="TPR_16"/>
    <property type="match status" value="2"/>
</dbReference>
<evidence type="ECO:0000313" key="3">
    <source>
        <dbReference type="EMBL" id="TDG00118.1"/>
    </source>
</evidence>
<dbReference type="GO" id="GO:0016740">
    <property type="term" value="F:transferase activity"/>
    <property type="evidence" value="ECO:0007669"/>
    <property type="project" value="UniProtKB-KW"/>
</dbReference>
<sequence>MRQAILEPIVQALKLKRYKDAEIMAAGVVRNDPLLAQAWVYLGEALMHQGCGKAARRVFDRAWMLDPQSGWVPAVYEAVKNVPDGPERASIHELLRVKKVSVAAAVLVYNSERSIERCLSHLSGAVDEIVVIDSGSTDRTPELVRRFAGAKLVDVEWRDDFADKRNRGLSHVESDWVLWVDADEYLASEDKHTVREVAGLFDGLDLPPVLLIWQMNQINGAVSDEFTQARMFPTRRGLCFKGRVHEQIAIAGDGVLESDTYRQSVRIRLHHDGYEPSIVQKERKLERNLRLLEQMVAEEPDNPGWLLYYGRESWAYGNTDHALELFLAAEEKAAAFPRFGRTLDIQMFLAKLYLSRKELDLAEQACRRALAAAPNFPDAMYYLAQIQMRQAVRLLQSSEQSLRGAKEQFQTYRGPTPADSQIAQWKSDAALADLALITGKKEDARALLQRLLERNPGLEQVRLKLRQLER</sequence>
<evidence type="ECO:0000256" key="1">
    <source>
        <dbReference type="PROSITE-ProRule" id="PRU00339"/>
    </source>
</evidence>
<evidence type="ECO:0000313" key="4">
    <source>
        <dbReference type="Proteomes" id="UP000295636"/>
    </source>
</evidence>
<dbReference type="InterPro" id="IPR029044">
    <property type="entry name" value="Nucleotide-diphossugar_trans"/>
</dbReference>
<dbReference type="AlphaFoldDB" id="A0A4R5KYC0"/>
<dbReference type="InterPro" id="IPR011990">
    <property type="entry name" value="TPR-like_helical_dom_sf"/>
</dbReference>
<dbReference type="SMART" id="SM00028">
    <property type="entry name" value="TPR"/>
    <property type="match status" value="3"/>
</dbReference>
<gene>
    <name evidence="3" type="ORF">E1757_00230</name>
</gene>
<organism evidence="3 4">
    <name type="scientific">Paenibacillus piri</name>
    <dbReference type="NCBI Taxonomy" id="2547395"/>
    <lineage>
        <taxon>Bacteria</taxon>
        <taxon>Bacillati</taxon>
        <taxon>Bacillota</taxon>
        <taxon>Bacilli</taxon>
        <taxon>Bacillales</taxon>
        <taxon>Paenibacillaceae</taxon>
        <taxon>Paenibacillus</taxon>
    </lineage>
</organism>
<dbReference type="EMBL" id="SMRT01000001">
    <property type="protein sequence ID" value="TDG00118.1"/>
    <property type="molecule type" value="Genomic_DNA"/>
</dbReference>
<dbReference type="OrthoDB" id="9815923at2"/>
<dbReference type="InterPro" id="IPR001173">
    <property type="entry name" value="Glyco_trans_2-like"/>
</dbReference>
<accession>A0A4R5KYC0</accession>